<accession>A0A5F1ZR23</accession>
<dbReference type="InterPro" id="IPR010620">
    <property type="entry name" value="SBBP_repeat"/>
</dbReference>
<evidence type="ECO:0008006" key="5">
    <source>
        <dbReference type="Google" id="ProtNLM"/>
    </source>
</evidence>
<dbReference type="PROSITE" id="PS51257">
    <property type="entry name" value="PROKAR_LIPOPROTEIN"/>
    <property type="match status" value="1"/>
</dbReference>
<evidence type="ECO:0000313" key="2">
    <source>
        <dbReference type="EMBL" id="TGL38480.1"/>
    </source>
</evidence>
<dbReference type="Proteomes" id="UP000297273">
    <property type="component" value="Unassembled WGS sequence"/>
</dbReference>
<evidence type="ECO:0000313" key="4">
    <source>
        <dbReference type="Proteomes" id="UP000297946"/>
    </source>
</evidence>
<organism evidence="1 4">
    <name type="scientific">Leptospira langatensis</name>
    <dbReference type="NCBI Taxonomy" id="2484983"/>
    <lineage>
        <taxon>Bacteria</taxon>
        <taxon>Pseudomonadati</taxon>
        <taxon>Spirochaetota</taxon>
        <taxon>Spirochaetia</taxon>
        <taxon>Leptospirales</taxon>
        <taxon>Leptospiraceae</taxon>
        <taxon>Leptospira</taxon>
    </lineage>
</organism>
<sequence length="479" mass="51650">MSFTPYRNAFVAFIVSFISVSCTQSSQSNPGLFAVAFSGFGMSSPPTKPWPKFIGVSGTTTLGFAGNRDPFGSILATGYTDGNLDHQKLLGMEDSFITKYDEEGNKLWTRLLGGGPKSYVTGSTVGYFVASDSEGNVFGTGITVANLDAQSLNGYQDAYLVKYDPDGNKEWTRLIGGGSNTDFQHGTSSGRGIVSDALGNIYIAGTTNADTFYGEANLGENDYFLAKYDPNGNQVWVRMSRNSQPDHERFTGGLTIDSNSDLYLVGATDTDFDGQILVGIEDALIVKYDKDGNKLWSRLVGVSGQLSVAHDIGVDPDRNIYAIGSTSGELDGQTPIGQTDMFIIKYDKDGNKLWTRLFGNPAFSSFFSSETLGQGITVDSNGNSYIAGMVSGTKIFFTNAIQNSFIAKFDTNGNLIWSNLEYLQDSTKCLANAQNPILGLNNAFFVTGYTLCNLDFVNPSLGVDSLFISKEELGTGIYP</sequence>
<dbReference type="RefSeq" id="WP_135646976.1">
    <property type="nucleotide sequence ID" value="NZ_RQGC01000013.1"/>
</dbReference>
<comment type="caution">
    <text evidence="1">The sequence shown here is derived from an EMBL/GenBank/DDBJ whole genome shotgun (WGS) entry which is preliminary data.</text>
</comment>
<reference evidence="1 4" key="2">
    <citation type="journal article" date="2019" name="PLoS Negl. Trop. Dis.">
        <title>Revisiting the worldwide diversity of Leptospira species in the environment.</title>
        <authorList>
            <person name="Vincent A.T."/>
            <person name="Schiettekatte O."/>
            <person name="Bourhy P."/>
            <person name="Veyrier F.J."/>
            <person name="Picardeau M."/>
        </authorList>
    </citation>
    <scope>NUCLEOTIDE SEQUENCE [LARGE SCALE GENOMIC DNA]</scope>
    <source>
        <strain evidence="2">201702690</strain>
        <strain evidence="1 4">SSW18</strain>
    </source>
</reference>
<evidence type="ECO:0000313" key="1">
    <source>
        <dbReference type="EMBL" id="TGK05344.1"/>
    </source>
</evidence>
<protein>
    <recommendedName>
        <fullName evidence="5">Beta-propeller repeat protein</fullName>
    </recommendedName>
</protein>
<dbReference type="EMBL" id="RQER01000001">
    <property type="protein sequence ID" value="TGK05344.1"/>
    <property type="molecule type" value="Genomic_DNA"/>
</dbReference>
<dbReference type="SUPFAM" id="SSF101898">
    <property type="entry name" value="NHL repeat"/>
    <property type="match status" value="1"/>
</dbReference>
<dbReference type="PANTHER" id="PTHR35580">
    <property type="entry name" value="CELL SURFACE GLYCOPROTEIN (S-LAYER PROTEIN)-LIKE PROTEIN"/>
    <property type="match status" value="1"/>
</dbReference>
<dbReference type="Proteomes" id="UP000297946">
    <property type="component" value="Unassembled WGS sequence"/>
</dbReference>
<evidence type="ECO:0000313" key="3">
    <source>
        <dbReference type="Proteomes" id="UP000297273"/>
    </source>
</evidence>
<keyword evidence="3" id="KW-1185">Reference proteome</keyword>
<dbReference type="Gene3D" id="2.120.10.30">
    <property type="entry name" value="TolB, C-terminal domain"/>
    <property type="match status" value="1"/>
</dbReference>
<dbReference type="AlphaFoldDB" id="A0A5F1ZR23"/>
<dbReference type="Pfam" id="PF06739">
    <property type="entry name" value="SBBP"/>
    <property type="match status" value="3"/>
</dbReference>
<dbReference type="EMBL" id="RQGC01000013">
    <property type="protein sequence ID" value="TGL38480.1"/>
    <property type="molecule type" value="Genomic_DNA"/>
</dbReference>
<dbReference type="InterPro" id="IPR052918">
    <property type="entry name" value="Motility_Chemotaxis_Reg"/>
</dbReference>
<proteinExistence type="predicted"/>
<reference evidence="2" key="1">
    <citation type="submission" date="2018-10" db="EMBL/GenBank/DDBJ databases">
        <authorList>
            <person name="Vincent A.T."/>
            <person name="Schiettekatte O."/>
            <person name="Bourhy P."/>
            <person name="Veyrier F.J."/>
            <person name="Picardeau M."/>
        </authorList>
    </citation>
    <scope>NUCLEOTIDE SEQUENCE</scope>
    <source>
        <strain evidence="2">201702690</strain>
    </source>
</reference>
<name>A0A5F1ZR23_9LEPT</name>
<dbReference type="InterPro" id="IPR011042">
    <property type="entry name" value="6-blade_b-propeller_TolB-like"/>
</dbReference>
<dbReference type="OrthoDB" id="344059at2"/>
<gene>
    <name evidence="1" type="ORF">EHO57_01290</name>
    <name evidence="2" type="ORF">EHQ53_17050</name>
</gene>
<dbReference type="PANTHER" id="PTHR35580:SF1">
    <property type="entry name" value="PHYTASE-LIKE DOMAIN-CONTAINING PROTEIN"/>
    <property type="match status" value="1"/>
</dbReference>